<evidence type="ECO:0000313" key="2">
    <source>
        <dbReference type="Proteomes" id="UP000595437"/>
    </source>
</evidence>
<organism evidence="1 2">
    <name type="scientific">Caligus rogercresseyi</name>
    <name type="common">Sea louse</name>
    <dbReference type="NCBI Taxonomy" id="217165"/>
    <lineage>
        <taxon>Eukaryota</taxon>
        <taxon>Metazoa</taxon>
        <taxon>Ecdysozoa</taxon>
        <taxon>Arthropoda</taxon>
        <taxon>Crustacea</taxon>
        <taxon>Multicrustacea</taxon>
        <taxon>Hexanauplia</taxon>
        <taxon>Copepoda</taxon>
        <taxon>Siphonostomatoida</taxon>
        <taxon>Caligidae</taxon>
        <taxon>Caligus</taxon>
    </lineage>
</organism>
<name>A0A7T8K8E8_CALRO</name>
<dbReference type="Proteomes" id="UP000595437">
    <property type="component" value="Chromosome 7"/>
</dbReference>
<evidence type="ECO:0000313" key="1">
    <source>
        <dbReference type="EMBL" id="QQP50742.1"/>
    </source>
</evidence>
<keyword evidence="2" id="KW-1185">Reference proteome</keyword>
<gene>
    <name evidence="1" type="ORF">FKW44_011862</name>
</gene>
<protein>
    <submittedName>
        <fullName evidence="1">Uncharacterized protein</fullName>
    </submittedName>
</protein>
<dbReference type="EMBL" id="CP045896">
    <property type="protein sequence ID" value="QQP50742.1"/>
    <property type="molecule type" value="Genomic_DNA"/>
</dbReference>
<reference evidence="2" key="1">
    <citation type="submission" date="2021-01" db="EMBL/GenBank/DDBJ databases">
        <title>Caligus Genome Assembly.</title>
        <authorList>
            <person name="Gallardo-Escarate C."/>
        </authorList>
    </citation>
    <scope>NUCLEOTIDE SEQUENCE [LARGE SCALE GENOMIC DNA]</scope>
</reference>
<dbReference type="AlphaFoldDB" id="A0A7T8K8E8"/>
<proteinExistence type="predicted"/>
<sequence>MAIGSPHFGYMFELIKEDGACCLHKDKIPKYSKCISTAIRRTFKTHRSVRVDSKFVSHCGYWELPIG</sequence>
<accession>A0A7T8K8E8</accession>